<feature type="compositionally biased region" description="Polar residues" evidence="1">
    <location>
        <begin position="21"/>
        <end position="33"/>
    </location>
</feature>
<proteinExistence type="predicted"/>
<dbReference type="AlphaFoldDB" id="A0A8D8W6Z7"/>
<feature type="compositionally biased region" description="Low complexity" evidence="1">
    <location>
        <begin position="210"/>
        <end position="233"/>
    </location>
</feature>
<sequence>MVRTRSQRGLVIESTPGVEDQGTSGTTAGSDSIRTGGDRVTRNETRQSTVGSPELSQTACTISSPDTPTVATPARTVSQRANPILPETTLAGRRRVRMAWTPEVNTFIMRTFYHLTKLETDMTAYQDKLHRTFIAQYPQINVNKGRVADQRRTIVRNNLLSPETLEMIKNDVQNILTQENNERTPNTSVTSEGTRVATDGNSVDEFIEIPTVEPVEPTTSTDPDSTFDTSEPSQDNRNNLPDEDLQTLTLLKDTLNNTLAKYSGMDPTKRPYIPKQSTSKKLARNLVLMNTHILPLMGQDIQTFSELHDLIYCTAFTVSICNGAKIREDQSLADSSNRTRTEPIPPWKQRLIRKVEIKRAEIARLKEYINGNRGNKVQKKVREIFEKYKIHTPRDAPNYVPQEFMDTLQQRLRSLSTRLKRYNKSTNKHKQNNLFLTNQKKFYKNIRGTQQMTSESTDILPTKEQITTYWSEL</sequence>
<evidence type="ECO:0000313" key="2">
    <source>
        <dbReference type="EMBL" id="CAG6647089.1"/>
    </source>
</evidence>
<name>A0A8D8W6Z7_9HEMI</name>
<feature type="region of interest" description="Disordered" evidence="1">
    <location>
        <begin position="1"/>
        <end position="72"/>
    </location>
</feature>
<feature type="compositionally biased region" description="Polar residues" evidence="1">
    <location>
        <begin position="46"/>
        <end position="72"/>
    </location>
</feature>
<feature type="compositionally biased region" description="Basic and acidic residues" evidence="1">
    <location>
        <begin position="36"/>
        <end position="45"/>
    </location>
</feature>
<protein>
    <submittedName>
        <fullName evidence="2">Uncharacterized protein</fullName>
    </submittedName>
</protein>
<dbReference type="EMBL" id="HBUF01145220">
    <property type="protein sequence ID" value="CAG6647106.1"/>
    <property type="molecule type" value="Transcribed_RNA"/>
</dbReference>
<feature type="region of interest" description="Disordered" evidence="1">
    <location>
        <begin position="210"/>
        <end position="242"/>
    </location>
</feature>
<reference evidence="2" key="1">
    <citation type="submission" date="2021-05" db="EMBL/GenBank/DDBJ databases">
        <authorList>
            <person name="Alioto T."/>
            <person name="Alioto T."/>
            <person name="Gomez Garrido J."/>
        </authorList>
    </citation>
    <scope>NUCLEOTIDE SEQUENCE</scope>
</reference>
<organism evidence="2">
    <name type="scientific">Cacopsylla melanoneura</name>
    <dbReference type="NCBI Taxonomy" id="428564"/>
    <lineage>
        <taxon>Eukaryota</taxon>
        <taxon>Metazoa</taxon>
        <taxon>Ecdysozoa</taxon>
        <taxon>Arthropoda</taxon>
        <taxon>Hexapoda</taxon>
        <taxon>Insecta</taxon>
        <taxon>Pterygota</taxon>
        <taxon>Neoptera</taxon>
        <taxon>Paraneoptera</taxon>
        <taxon>Hemiptera</taxon>
        <taxon>Sternorrhyncha</taxon>
        <taxon>Psylloidea</taxon>
        <taxon>Psyllidae</taxon>
        <taxon>Psyllinae</taxon>
        <taxon>Cacopsylla</taxon>
    </lineage>
</organism>
<evidence type="ECO:0000256" key="1">
    <source>
        <dbReference type="SAM" id="MobiDB-lite"/>
    </source>
</evidence>
<dbReference type="EMBL" id="HBUF01145219">
    <property type="protein sequence ID" value="CAG6647100.1"/>
    <property type="molecule type" value="Transcribed_RNA"/>
</dbReference>
<accession>A0A8D8W6Z7</accession>
<dbReference type="EMBL" id="HBUF01145217">
    <property type="protein sequence ID" value="CAG6647089.1"/>
    <property type="molecule type" value="Transcribed_RNA"/>
</dbReference>